<reference evidence="1 2" key="1">
    <citation type="journal article" date="2021" name="Hortic Res">
        <title>High-quality reference genome and annotation aids understanding of berry development for evergreen blueberry (Vaccinium darrowii).</title>
        <authorList>
            <person name="Yu J."/>
            <person name="Hulse-Kemp A.M."/>
            <person name="Babiker E."/>
            <person name="Staton M."/>
        </authorList>
    </citation>
    <scope>NUCLEOTIDE SEQUENCE [LARGE SCALE GENOMIC DNA]</scope>
    <source>
        <strain evidence="2">cv. NJ 8807/NJ 8810</strain>
        <tissue evidence="1">Young leaf</tissue>
    </source>
</reference>
<organism evidence="1 2">
    <name type="scientific">Vaccinium darrowii</name>
    <dbReference type="NCBI Taxonomy" id="229202"/>
    <lineage>
        <taxon>Eukaryota</taxon>
        <taxon>Viridiplantae</taxon>
        <taxon>Streptophyta</taxon>
        <taxon>Embryophyta</taxon>
        <taxon>Tracheophyta</taxon>
        <taxon>Spermatophyta</taxon>
        <taxon>Magnoliopsida</taxon>
        <taxon>eudicotyledons</taxon>
        <taxon>Gunneridae</taxon>
        <taxon>Pentapetalae</taxon>
        <taxon>asterids</taxon>
        <taxon>Ericales</taxon>
        <taxon>Ericaceae</taxon>
        <taxon>Vaccinioideae</taxon>
        <taxon>Vaccinieae</taxon>
        <taxon>Vaccinium</taxon>
    </lineage>
</organism>
<comment type="caution">
    <text evidence="1">The sequence shown here is derived from an EMBL/GenBank/DDBJ whole genome shotgun (WGS) entry which is preliminary data.</text>
</comment>
<gene>
    <name evidence="1" type="ORF">Vadar_019037</name>
</gene>
<proteinExistence type="predicted"/>
<evidence type="ECO:0000313" key="1">
    <source>
        <dbReference type="EMBL" id="KAH7866334.1"/>
    </source>
</evidence>
<dbReference type="EMBL" id="CM037159">
    <property type="protein sequence ID" value="KAH7866334.1"/>
    <property type="molecule type" value="Genomic_DNA"/>
</dbReference>
<accession>A0ACB7ZLI7</accession>
<keyword evidence="2" id="KW-1185">Reference proteome</keyword>
<dbReference type="Proteomes" id="UP000828048">
    <property type="component" value="Chromosome 9"/>
</dbReference>
<protein>
    <submittedName>
        <fullName evidence="1">Uncharacterized protein</fullName>
    </submittedName>
</protein>
<evidence type="ECO:0000313" key="2">
    <source>
        <dbReference type="Proteomes" id="UP000828048"/>
    </source>
</evidence>
<sequence length="591" mass="65543">MAPAVATTDWSRLPGEMLVLIAKRLNKKSCGGDGGGPPPTQLDLLRIGAVCKTWRSSLSHHYSSSTSFPLNLPFPMFPNPYLDPDRQGHFSLSHSTVYLLQPPSSTTSVFFLRLQKNAMNNKYHPLNPLSKYSAERVPAVCSFPSSLNLLDDAVQVSEIADAYDLNYVDVSGTGTQFSAANYLEAQSILVKQTAVGNGILVTVIGGRLGFFRLGIDLKWTPIDSKNDTYHDVVYRGGSGRFYAVDYCGRTVAVGGDKAEPEVEVIVASGLPKMGACQFTRLVEGDDGDELYLVYRYLDPGHYSVISRGAVTWGMVKEQEHPEMPSYFQLYRLNESEKKWERAVVGLGDDRVFIIGDDYSSSVSARDYPGLKGGCIYFSDTMCYETNDEKAGIAKSCVLTWVHDLKDGRTGPLADFPDHWPAFSPLPAWLGVPPLEEMLLQRDASNPKQDVSEPTTQAKKKAAKTKLRGDDAFRRQDYSMALDAYNQAIDFDPTNATLLSNRSICWIHMGQAEHALADAKACRALKPYWPKACYREGHALQLLEKFEEAAGAFYEGLMLDPKNKDILHAFREVAEALEKRKVAVAVDNWKLL</sequence>
<name>A0ACB7ZLI7_9ERIC</name>